<evidence type="ECO:0000256" key="1">
    <source>
        <dbReference type="SAM" id="SignalP"/>
    </source>
</evidence>
<keyword evidence="3" id="KW-1185">Reference proteome</keyword>
<sequence>MALTLSARTRRLLRRRVAPALLGAVAASVGVAGAAQAAGALVPHRAVYDVTLSRAEASASMISAKGRLVFELSGARCEGYVVNSRFVTRVMDREGNSRVTDLRSSTFEAMDPAEFTFLNQTYIDDNLASEVKGSAEAKAGGVEVTLTAPKQATLELGRALFPTAHTQLILDSAAAGERVLEAPIFDGGDNADTLYDSTTVIGPERTDLPGASEEERAKLSVIENAEAMKAWRLVISYFAADGGTGEKVPDYELTFTLLENGISYDVMFDYGAFALTGRLSELELREAPDC</sequence>
<organism evidence="2 3">
    <name type="scientific">Acuticoccus mangrovi</name>
    <dbReference type="NCBI Taxonomy" id="2796142"/>
    <lineage>
        <taxon>Bacteria</taxon>
        <taxon>Pseudomonadati</taxon>
        <taxon>Pseudomonadota</taxon>
        <taxon>Alphaproteobacteria</taxon>
        <taxon>Hyphomicrobiales</taxon>
        <taxon>Amorphaceae</taxon>
        <taxon>Acuticoccus</taxon>
    </lineage>
</organism>
<feature type="signal peptide" evidence="1">
    <location>
        <begin position="1"/>
        <end position="37"/>
    </location>
</feature>
<dbReference type="InterPro" id="IPR015000">
    <property type="entry name" value="EipB-like"/>
</dbReference>
<protein>
    <submittedName>
        <fullName evidence="2">Cell envelope integrity EipB family protein</fullName>
    </submittedName>
</protein>
<comment type="caution">
    <text evidence="2">The sequence shown here is derived from an EMBL/GenBank/DDBJ whole genome shotgun (WGS) entry which is preliminary data.</text>
</comment>
<dbReference type="Proteomes" id="UP000609531">
    <property type="component" value="Unassembled WGS sequence"/>
</dbReference>
<dbReference type="AlphaFoldDB" id="A0A934ICN2"/>
<feature type="chain" id="PRO_5037435349" evidence="1">
    <location>
        <begin position="38"/>
        <end position="290"/>
    </location>
</feature>
<dbReference type="Pfam" id="PF08904">
    <property type="entry name" value="EipB_like"/>
    <property type="match status" value="1"/>
</dbReference>
<evidence type="ECO:0000313" key="3">
    <source>
        <dbReference type="Proteomes" id="UP000609531"/>
    </source>
</evidence>
<accession>A0A934ICN2</accession>
<proteinExistence type="predicted"/>
<keyword evidence="1" id="KW-0732">Signal</keyword>
<dbReference type="EMBL" id="JAEKJA010000001">
    <property type="protein sequence ID" value="MBJ3774079.1"/>
    <property type="molecule type" value="Genomic_DNA"/>
</dbReference>
<evidence type="ECO:0000313" key="2">
    <source>
        <dbReference type="EMBL" id="MBJ3774079.1"/>
    </source>
</evidence>
<name>A0A934ICN2_9HYPH</name>
<gene>
    <name evidence="2" type="ORF">JCR33_00155</name>
</gene>
<reference evidence="2" key="1">
    <citation type="submission" date="2020-12" db="EMBL/GenBank/DDBJ databases">
        <title>Bacterial taxonomy.</title>
        <authorList>
            <person name="Pan X."/>
        </authorList>
    </citation>
    <scope>NUCLEOTIDE SEQUENCE</scope>
    <source>
        <strain evidence="2">B2012</strain>
    </source>
</reference>
<dbReference type="RefSeq" id="WP_198879985.1">
    <property type="nucleotide sequence ID" value="NZ_JAEKJA010000001.1"/>
</dbReference>